<accession>A0ABQ6IJG3</accession>
<protein>
    <submittedName>
        <fullName evidence="5">Uncharacterized protein</fullName>
    </submittedName>
</protein>
<dbReference type="Pfam" id="PF22924">
    <property type="entry name" value="ACOX_C_alpha1"/>
    <property type="match status" value="1"/>
</dbReference>
<feature type="region of interest" description="Disordered" evidence="2">
    <location>
        <begin position="360"/>
        <end position="429"/>
    </location>
</feature>
<dbReference type="SUPFAM" id="SSF47203">
    <property type="entry name" value="Acyl-CoA dehydrogenase C-terminal domain-like"/>
    <property type="match status" value="1"/>
</dbReference>
<reference evidence="6" key="1">
    <citation type="journal article" date="2019" name="Int. J. Syst. Evol. Microbiol.">
        <title>The Global Catalogue of Microorganisms (GCM) 10K type strain sequencing project: providing services to taxonomists for standard genome sequencing and annotation.</title>
        <authorList>
            <consortium name="The Broad Institute Genomics Platform"/>
            <consortium name="The Broad Institute Genome Sequencing Center for Infectious Disease"/>
            <person name="Wu L."/>
            <person name="Ma J."/>
        </authorList>
    </citation>
    <scope>NUCLEOTIDE SEQUENCE [LARGE SCALE GENOMIC DNA]</scope>
    <source>
        <strain evidence="6">NBRC 112299</strain>
    </source>
</reference>
<sequence>MTLTDETAAPVQHESLTALGAHLRTAVDGPYAAERAVGRATFPADDLLRDPELDVEQSREWTLGRLRELERHGFGHAGVPDGPNSVSDPLTAVMAFEMLAHGDLSVTIKSGVQFGLFGGAVTNLGTEWHHATFLPGITDLSLLGGFAMTELGHGSDVASLETTITYLPESDEFEVHSPTPGATKAYIGNAAKDGTMAAVFGQLWVDGKCHGVHVILVPLRDESGADLSGVTTGDQGHKGGLLGVDNGTIRFDKVRVPRRMLLDRFGGVREDGTYESPIENANRRFFTMLGTLVRGRVCVGGGAGVAARRALSIATRYALRRRQFPAAGRPGGVLLLDYVVHQRRLLPRVARSYALGFAQNEPDSGARHGAGSGREHRGAAARTRDARGGHQGDHHMVRERCGAGGARGLRRLGLPQREPPRRCAGTWTSSPRSRVTTPCCCSPSRRRC</sequence>
<gene>
    <name evidence="5" type="ORF">GCM10025876_37400</name>
</gene>
<keyword evidence="1" id="KW-0285">Flavoprotein</keyword>
<evidence type="ECO:0000259" key="3">
    <source>
        <dbReference type="Pfam" id="PF02770"/>
    </source>
</evidence>
<dbReference type="InterPro" id="IPR036250">
    <property type="entry name" value="AcylCo_DH-like_C"/>
</dbReference>
<feature type="domain" description="Acyl-CoA oxidase C-alpha1" evidence="4">
    <location>
        <begin position="290"/>
        <end position="362"/>
    </location>
</feature>
<organism evidence="5 6">
    <name type="scientific">Demequina litorisediminis</name>
    <dbReference type="NCBI Taxonomy" id="1849022"/>
    <lineage>
        <taxon>Bacteria</taxon>
        <taxon>Bacillati</taxon>
        <taxon>Actinomycetota</taxon>
        <taxon>Actinomycetes</taxon>
        <taxon>Micrococcales</taxon>
        <taxon>Demequinaceae</taxon>
        <taxon>Demequina</taxon>
    </lineage>
</organism>
<evidence type="ECO:0000256" key="1">
    <source>
        <dbReference type="ARBA" id="ARBA00022630"/>
    </source>
</evidence>
<proteinExistence type="predicted"/>
<dbReference type="InterPro" id="IPR009100">
    <property type="entry name" value="AcylCoA_DH/oxidase_NM_dom_sf"/>
</dbReference>
<evidence type="ECO:0000259" key="4">
    <source>
        <dbReference type="Pfam" id="PF22924"/>
    </source>
</evidence>
<dbReference type="Gene3D" id="2.40.110.10">
    <property type="entry name" value="Butyryl-CoA Dehydrogenase, subunit A, domain 2"/>
    <property type="match status" value="1"/>
</dbReference>
<feature type="compositionally biased region" description="Basic and acidic residues" evidence="2">
    <location>
        <begin position="373"/>
        <end position="401"/>
    </location>
</feature>
<name>A0ABQ6IJG3_9MICO</name>
<dbReference type="Pfam" id="PF02770">
    <property type="entry name" value="Acyl-CoA_dh_M"/>
    <property type="match status" value="1"/>
</dbReference>
<dbReference type="SUPFAM" id="SSF56645">
    <property type="entry name" value="Acyl-CoA dehydrogenase NM domain-like"/>
    <property type="match status" value="1"/>
</dbReference>
<dbReference type="PANTHER" id="PTHR10909">
    <property type="entry name" value="ELECTRON TRANSPORT OXIDOREDUCTASE"/>
    <property type="match status" value="1"/>
</dbReference>
<comment type="caution">
    <text evidence="5">The sequence shown here is derived from an EMBL/GenBank/DDBJ whole genome shotgun (WGS) entry which is preliminary data.</text>
</comment>
<keyword evidence="6" id="KW-1185">Reference proteome</keyword>
<dbReference type="Proteomes" id="UP001157125">
    <property type="component" value="Unassembled WGS sequence"/>
</dbReference>
<evidence type="ECO:0000256" key="2">
    <source>
        <dbReference type="SAM" id="MobiDB-lite"/>
    </source>
</evidence>
<dbReference type="InterPro" id="IPR006091">
    <property type="entry name" value="Acyl-CoA_Oxase/DH_mid-dom"/>
</dbReference>
<dbReference type="EMBL" id="BSUN01000001">
    <property type="protein sequence ID" value="GMA37536.1"/>
    <property type="molecule type" value="Genomic_DNA"/>
</dbReference>
<dbReference type="InterPro" id="IPR012258">
    <property type="entry name" value="Acyl-CoA_oxidase"/>
</dbReference>
<dbReference type="InterPro" id="IPR055060">
    <property type="entry name" value="ACOX_C_alpha1"/>
</dbReference>
<dbReference type="Gene3D" id="1.20.140.10">
    <property type="entry name" value="Butyryl-CoA Dehydrogenase, subunit A, domain 3"/>
    <property type="match status" value="1"/>
</dbReference>
<evidence type="ECO:0000313" key="6">
    <source>
        <dbReference type="Proteomes" id="UP001157125"/>
    </source>
</evidence>
<dbReference type="InterPro" id="IPR046373">
    <property type="entry name" value="Acyl-CoA_Oxase/DH_mid-dom_sf"/>
</dbReference>
<evidence type="ECO:0000313" key="5">
    <source>
        <dbReference type="EMBL" id="GMA37536.1"/>
    </source>
</evidence>
<feature type="domain" description="Acyl-CoA oxidase/dehydrogenase middle" evidence="3">
    <location>
        <begin position="145"/>
        <end position="254"/>
    </location>
</feature>